<name>A0ABW3R7S3_9FLAO</name>
<organism evidence="3 4">
    <name type="scientific">Hwangdonia seohaensis</name>
    <dbReference type="NCBI Taxonomy" id="1240727"/>
    <lineage>
        <taxon>Bacteria</taxon>
        <taxon>Pseudomonadati</taxon>
        <taxon>Bacteroidota</taxon>
        <taxon>Flavobacteriia</taxon>
        <taxon>Flavobacteriales</taxon>
        <taxon>Flavobacteriaceae</taxon>
        <taxon>Hwangdonia</taxon>
    </lineage>
</organism>
<comment type="caution">
    <text evidence="3">The sequence shown here is derived from an EMBL/GenBank/DDBJ whole genome shotgun (WGS) entry which is preliminary data.</text>
</comment>
<proteinExistence type="predicted"/>
<dbReference type="GO" id="GO:0004673">
    <property type="term" value="F:protein histidine kinase activity"/>
    <property type="evidence" value="ECO:0007669"/>
    <property type="project" value="UniProtKB-EC"/>
</dbReference>
<feature type="transmembrane region" description="Helical" evidence="1">
    <location>
        <begin position="81"/>
        <end position="103"/>
    </location>
</feature>
<dbReference type="PANTHER" id="PTHR34220:SF7">
    <property type="entry name" value="SENSOR HISTIDINE KINASE YPDA"/>
    <property type="match status" value="1"/>
</dbReference>
<gene>
    <name evidence="3" type="ORF">ACFQ2E_01275</name>
</gene>
<evidence type="ECO:0000313" key="3">
    <source>
        <dbReference type="EMBL" id="MFD1161027.1"/>
    </source>
</evidence>
<dbReference type="Proteomes" id="UP001597163">
    <property type="component" value="Unassembled WGS sequence"/>
</dbReference>
<feature type="domain" description="Signal transduction histidine kinase internal region" evidence="2">
    <location>
        <begin position="166"/>
        <end position="245"/>
    </location>
</feature>
<keyword evidence="1" id="KW-0472">Membrane</keyword>
<keyword evidence="1" id="KW-0812">Transmembrane</keyword>
<keyword evidence="1" id="KW-1133">Transmembrane helix</keyword>
<sequence length="354" mass="41407">MKTSFIKFKNKVKATIPLKYHVIFWLSYFVFNVIRWGSYNDDFIYSIKSNLVEFPIHIVLVYLNIYYLIPKFILKGKYFTFILSLFIALLLAYFSRLGLNLAFVSDEIWSGGVYTSMPNQSMFNHFIAEFIGQIYVIAFATAIKIIVEWSIEKKRNEKLSQLQLSTELKFLRTQVQPHFFFNTLNNLYALSLNKSSSLPRLILKLSNMMEYVLYDVTDSKADLLEEISHINNYIDIENLRFKDRIDTELLITGDLEDVKVPPLLFITFVENCFKHGLKGNDKISIKMSFEMVNKKYLEFKISNNFNPLLINDEKKGIGISNSLRRLKLLFAKDFVLQPSVNNDVYSLFLKIPVK</sequence>
<feature type="transmembrane region" description="Helical" evidence="1">
    <location>
        <begin position="20"/>
        <end position="39"/>
    </location>
</feature>
<accession>A0ABW3R7S3</accession>
<dbReference type="Pfam" id="PF06580">
    <property type="entry name" value="His_kinase"/>
    <property type="match status" value="1"/>
</dbReference>
<dbReference type="RefSeq" id="WP_311935329.1">
    <property type="nucleotide sequence ID" value="NZ_JAVSCK010000001.1"/>
</dbReference>
<evidence type="ECO:0000256" key="1">
    <source>
        <dbReference type="SAM" id="Phobius"/>
    </source>
</evidence>
<evidence type="ECO:0000313" key="4">
    <source>
        <dbReference type="Proteomes" id="UP001597163"/>
    </source>
</evidence>
<dbReference type="PANTHER" id="PTHR34220">
    <property type="entry name" value="SENSOR HISTIDINE KINASE YPDA"/>
    <property type="match status" value="1"/>
</dbReference>
<dbReference type="EMBL" id="JBHTLJ010000001">
    <property type="protein sequence ID" value="MFD1161027.1"/>
    <property type="molecule type" value="Genomic_DNA"/>
</dbReference>
<protein>
    <submittedName>
        <fullName evidence="3">Sensor histidine kinase</fullName>
        <ecNumber evidence="3">2.7.13.3</ecNumber>
    </submittedName>
</protein>
<feature type="transmembrane region" description="Helical" evidence="1">
    <location>
        <begin position="51"/>
        <end position="69"/>
    </location>
</feature>
<dbReference type="InterPro" id="IPR010559">
    <property type="entry name" value="Sig_transdc_His_kin_internal"/>
</dbReference>
<dbReference type="EC" id="2.7.13.3" evidence="3"/>
<keyword evidence="4" id="KW-1185">Reference proteome</keyword>
<dbReference type="InterPro" id="IPR050640">
    <property type="entry name" value="Bact_2-comp_sensor_kinase"/>
</dbReference>
<keyword evidence="3" id="KW-0418">Kinase</keyword>
<evidence type="ECO:0000259" key="2">
    <source>
        <dbReference type="Pfam" id="PF06580"/>
    </source>
</evidence>
<feature type="transmembrane region" description="Helical" evidence="1">
    <location>
        <begin position="123"/>
        <end position="147"/>
    </location>
</feature>
<keyword evidence="3" id="KW-0808">Transferase</keyword>
<reference evidence="4" key="1">
    <citation type="journal article" date="2019" name="Int. J. Syst. Evol. Microbiol.">
        <title>The Global Catalogue of Microorganisms (GCM) 10K type strain sequencing project: providing services to taxonomists for standard genome sequencing and annotation.</title>
        <authorList>
            <consortium name="The Broad Institute Genomics Platform"/>
            <consortium name="The Broad Institute Genome Sequencing Center for Infectious Disease"/>
            <person name="Wu L."/>
            <person name="Ma J."/>
        </authorList>
    </citation>
    <scope>NUCLEOTIDE SEQUENCE [LARGE SCALE GENOMIC DNA]</scope>
    <source>
        <strain evidence="4">CCUG 63246</strain>
    </source>
</reference>